<accession>A0A7H9B447</accession>
<dbReference type="GO" id="GO:0005739">
    <property type="term" value="C:mitochondrion"/>
    <property type="evidence" value="ECO:0007669"/>
    <property type="project" value="TreeGrafter"/>
</dbReference>
<dbReference type="Gene3D" id="3.60.130.10">
    <property type="entry name" value="Clavaminate synthase-like"/>
    <property type="match status" value="1"/>
</dbReference>
<dbReference type="GO" id="GO:0046872">
    <property type="term" value="F:metal ion binding"/>
    <property type="evidence" value="ECO:0007669"/>
    <property type="project" value="UniProtKB-KW"/>
</dbReference>
<evidence type="ECO:0000313" key="8">
    <source>
        <dbReference type="EMBL" id="QLG73451.1"/>
    </source>
</evidence>
<gene>
    <name evidence="8" type="ORF">HG535_0E05350</name>
</gene>
<comment type="cofactor">
    <cofactor evidence="1">
        <name>Fe(2+)</name>
        <dbReference type="ChEBI" id="CHEBI:29033"/>
    </cofactor>
</comment>
<dbReference type="OrthoDB" id="406634at2759"/>
<dbReference type="PANTHER" id="PTHR10696">
    <property type="entry name" value="GAMMA-BUTYROBETAINE HYDROXYLASE-RELATED"/>
    <property type="match status" value="1"/>
</dbReference>
<keyword evidence="3" id="KW-0479">Metal-binding</keyword>
<dbReference type="Gene3D" id="3.30.2020.30">
    <property type="match status" value="1"/>
</dbReference>
<evidence type="ECO:0000259" key="7">
    <source>
        <dbReference type="Pfam" id="PF02668"/>
    </source>
</evidence>
<evidence type="ECO:0000313" key="9">
    <source>
        <dbReference type="Proteomes" id="UP000509704"/>
    </source>
</evidence>
<proteinExistence type="inferred from homology"/>
<dbReference type="AlphaFoldDB" id="A0A7H9B447"/>
<evidence type="ECO:0000256" key="6">
    <source>
        <dbReference type="ARBA" id="ARBA00023004"/>
    </source>
</evidence>
<keyword evidence="9" id="KW-1185">Reference proteome</keyword>
<dbReference type="CDD" id="cd00250">
    <property type="entry name" value="CAS_like"/>
    <property type="match status" value="1"/>
</dbReference>
<keyword evidence="6" id="KW-0408">Iron</keyword>
<evidence type="ECO:0000256" key="2">
    <source>
        <dbReference type="ARBA" id="ARBA00008654"/>
    </source>
</evidence>
<organism evidence="8 9">
    <name type="scientific">Zygotorulaspora mrakii</name>
    <name type="common">Zygosaccharomyces mrakii</name>
    <dbReference type="NCBI Taxonomy" id="42260"/>
    <lineage>
        <taxon>Eukaryota</taxon>
        <taxon>Fungi</taxon>
        <taxon>Dikarya</taxon>
        <taxon>Ascomycota</taxon>
        <taxon>Saccharomycotina</taxon>
        <taxon>Saccharomycetes</taxon>
        <taxon>Saccharomycetales</taxon>
        <taxon>Saccharomycetaceae</taxon>
        <taxon>Zygotorulaspora</taxon>
    </lineage>
</organism>
<dbReference type="KEGG" id="zmk:HG535_0E05350"/>
<evidence type="ECO:0000256" key="3">
    <source>
        <dbReference type="ARBA" id="ARBA00022723"/>
    </source>
</evidence>
<dbReference type="PANTHER" id="PTHR10696:SF25">
    <property type="entry name" value="OXIDOREDUCTASE AIM17-RELATED"/>
    <property type="match status" value="1"/>
</dbReference>
<name>A0A7H9B447_ZYGMR</name>
<sequence length="455" mass="52482">MLCQRMLFKSIARRCYTAGLPKRGRLSSPESDARILKTFFSKDSTTITFITSDTPNHEPFTVTFNNLFLRDSCKSGRSVDPASGQKLFTTGQLVLNPASTVPEMVRITPDSKNVEISWKDGDSYKYSLDFFYEFKGSTFVTNSLRKSSSKHRPVLWDEDTLKKNMGELVSTSFAEFLSDEKILYQALVNLQRYGLTFVSNIDKGDHDAVKKICERIGPIRSTFYGETFDVKNSTHTTSNIAYSNLALPFHQDLLYLENVPGFQLLHSIHNPYEEGDAGTSLFVDAFHAARFVREQDAEGYEAMQHVPVNYHYMKDGYRFYQSRPMVEHYDINESNTMMSNYESLIKNVMYSPPFQSEFTTGIYEKSPETQTSPGKLTERFLFRDFTHALGIFDSHINQPENQFKLKLPENTCVIFNNRRILHARTAFTGSSRWFRGCYLDRDSFKSKLKFLEEKY</sequence>
<evidence type="ECO:0000256" key="5">
    <source>
        <dbReference type="ARBA" id="ARBA00023002"/>
    </source>
</evidence>
<comment type="similarity">
    <text evidence="2">Belongs to the gamma-BBH/TMLD family.</text>
</comment>
<keyword evidence="5" id="KW-0560">Oxidoreductase</keyword>
<dbReference type="RefSeq" id="XP_037145178.1">
    <property type="nucleotide sequence ID" value="XM_037289283.1"/>
</dbReference>
<dbReference type="EMBL" id="CP058608">
    <property type="protein sequence ID" value="QLG73451.1"/>
    <property type="molecule type" value="Genomic_DNA"/>
</dbReference>
<reference evidence="8 9" key="1">
    <citation type="submission" date="2020-07" db="EMBL/GenBank/DDBJ databases">
        <title>The yeast mating-type switching endonuclease HO is a domesticated member of an unorthodox homing genetic element family.</title>
        <authorList>
            <person name="Coughlan A.Y."/>
            <person name="Lombardi L."/>
            <person name="Braun-Galleani S."/>
            <person name="Martos A.R."/>
            <person name="Galeote V."/>
            <person name="Bigey F."/>
            <person name="Dequin S."/>
            <person name="Byrne K.P."/>
            <person name="Wolfe K.H."/>
        </authorList>
    </citation>
    <scope>NUCLEOTIDE SEQUENCE [LARGE SCALE GENOMIC DNA]</scope>
    <source>
        <strain evidence="8 9">NRRL Y-6702</strain>
    </source>
</reference>
<dbReference type="SUPFAM" id="SSF51197">
    <property type="entry name" value="Clavaminate synthase-like"/>
    <property type="match status" value="1"/>
</dbReference>
<keyword evidence="4" id="KW-0223">Dioxygenase</keyword>
<dbReference type="InterPro" id="IPR042098">
    <property type="entry name" value="TauD-like_sf"/>
</dbReference>
<evidence type="ECO:0000256" key="1">
    <source>
        <dbReference type="ARBA" id="ARBA00001954"/>
    </source>
</evidence>
<evidence type="ECO:0000256" key="4">
    <source>
        <dbReference type="ARBA" id="ARBA00022964"/>
    </source>
</evidence>
<dbReference type="InterPro" id="IPR050411">
    <property type="entry name" value="AlphaKG_dependent_hydroxylases"/>
</dbReference>
<protein>
    <recommendedName>
        <fullName evidence="7">TauD/TfdA-like domain-containing protein</fullName>
    </recommendedName>
</protein>
<feature type="domain" description="TauD/TfdA-like" evidence="7">
    <location>
        <begin position="173"/>
        <end position="438"/>
    </location>
</feature>
<dbReference type="InterPro" id="IPR038492">
    <property type="entry name" value="GBBH-like_N_sf"/>
</dbReference>
<dbReference type="Proteomes" id="UP000509704">
    <property type="component" value="Chromosome 5"/>
</dbReference>
<dbReference type="GO" id="GO:0051213">
    <property type="term" value="F:dioxygenase activity"/>
    <property type="evidence" value="ECO:0007669"/>
    <property type="project" value="UniProtKB-KW"/>
</dbReference>
<dbReference type="InterPro" id="IPR003819">
    <property type="entry name" value="TauD/TfdA-like"/>
</dbReference>
<dbReference type="GeneID" id="59237193"/>
<dbReference type="GO" id="GO:0045329">
    <property type="term" value="P:carnitine biosynthetic process"/>
    <property type="evidence" value="ECO:0007669"/>
    <property type="project" value="TreeGrafter"/>
</dbReference>
<dbReference type="Pfam" id="PF02668">
    <property type="entry name" value="TauD"/>
    <property type="match status" value="1"/>
</dbReference>